<dbReference type="PANTHER" id="PTHR30346:SF30">
    <property type="entry name" value="SMALL NEUTRAL PROTEASE REGULATORY PROTEIN"/>
    <property type="match status" value="1"/>
</dbReference>
<dbReference type="InterPro" id="IPR036390">
    <property type="entry name" value="WH_DNA-bd_sf"/>
</dbReference>
<dbReference type="SUPFAM" id="SSF53850">
    <property type="entry name" value="Periplasmic binding protein-like II"/>
    <property type="match status" value="1"/>
</dbReference>
<dbReference type="GO" id="GO:0003700">
    <property type="term" value="F:DNA-binding transcription factor activity"/>
    <property type="evidence" value="ECO:0007669"/>
    <property type="project" value="InterPro"/>
</dbReference>
<feature type="domain" description="HTH lysR-type" evidence="5">
    <location>
        <begin position="1"/>
        <end position="58"/>
    </location>
</feature>
<dbReference type="Gene3D" id="3.40.190.10">
    <property type="entry name" value="Periplasmic binding protein-like II"/>
    <property type="match status" value="2"/>
</dbReference>
<dbReference type="GO" id="GO:0032993">
    <property type="term" value="C:protein-DNA complex"/>
    <property type="evidence" value="ECO:0007669"/>
    <property type="project" value="TreeGrafter"/>
</dbReference>
<dbReference type="AlphaFoldDB" id="A0A560GUK2"/>
<evidence type="ECO:0000256" key="3">
    <source>
        <dbReference type="ARBA" id="ARBA00023125"/>
    </source>
</evidence>
<reference evidence="6 7" key="1">
    <citation type="submission" date="2019-06" db="EMBL/GenBank/DDBJ databases">
        <title>Genomic Encyclopedia of Type Strains, Phase IV (KMG-V): Genome sequencing to study the core and pangenomes of soil and plant-associated prokaryotes.</title>
        <authorList>
            <person name="Whitman W."/>
        </authorList>
    </citation>
    <scope>NUCLEOTIDE SEQUENCE [LARGE SCALE GENOMIC DNA]</scope>
    <source>
        <strain evidence="6 7">BR 11622</strain>
    </source>
</reference>
<comment type="similarity">
    <text evidence="1">Belongs to the LysR transcriptional regulatory family.</text>
</comment>
<evidence type="ECO:0000313" key="6">
    <source>
        <dbReference type="EMBL" id="TWB37668.1"/>
    </source>
</evidence>
<dbReference type="InterPro" id="IPR036388">
    <property type="entry name" value="WH-like_DNA-bd_sf"/>
</dbReference>
<dbReference type="InterPro" id="IPR000847">
    <property type="entry name" value="LysR_HTH_N"/>
</dbReference>
<dbReference type="PROSITE" id="PS50931">
    <property type="entry name" value="HTH_LYSR"/>
    <property type="match status" value="1"/>
</dbReference>
<protein>
    <submittedName>
        <fullName evidence="6">DNA-binding transcriptional LysR family regulator</fullName>
    </submittedName>
</protein>
<dbReference type="PANTHER" id="PTHR30346">
    <property type="entry name" value="TRANSCRIPTIONAL DUAL REGULATOR HCAR-RELATED"/>
    <property type="match status" value="1"/>
</dbReference>
<evidence type="ECO:0000256" key="1">
    <source>
        <dbReference type="ARBA" id="ARBA00009437"/>
    </source>
</evidence>
<evidence type="ECO:0000256" key="4">
    <source>
        <dbReference type="ARBA" id="ARBA00023163"/>
    </source>
</evidence>
<keyword evidence="7" id="KW-1185">Reference proteome</keyword>
<sequence length="303" mass="32724">MDIRHLRYFTAVAEELHFTRAAEKLGIRQPPLSQQIQQLEREIGSPLFHRLSRGVELTAVGVSFLKDAKAILAQIDQALASARQVARGEKGRLRMGLSMSVTAHPWIARLIRDYRAQHPGVQVTLELNDFGQLTDAVRDGALDVALVRGRTAEIPGLTTYAVVEEKLLAALPLGHRLADAGTLDLAELADEDFLIIPRTAGPNIYDIMIAACRKAGFSPRIVQEVPAFPPLLNLVEAGLGVALAPDSMRNMGQEGVRLLDLKGGDDTAPIMLVYRANEGAAAARALVAQARRAAAIHSATTKA</sequence>
<accession>A0A560GUK2</accession>
<dbReference type="Pfam" id="PF00126">
    <property type="entry name" value="HTH_1"/>
    <property type="match status" value="1"/>
</dbReference>
<keyword evidence="3 6" id="KW-0238">DNA-binding</keyword>
<organism evidence="6 7">
    <name type="scientific">Nitrospirillum amazonense</name>
    <dbReference type="NCBI Taxonomy" id="28077"/>
    <lineage>
        <taxon>Bacteria</taxon>
        <taxon>Pseudomonadati</taxon>
        <taxon>Pseudomonadota</taxon>
        <taxon>Alphaproteobacteria</taxon>
        <taxon>Rhodospirillales</taxon>
        <taxon>Azospirillaceae</taxon>
        <taxon>Nitrospirillum</taxon>
    </lineage>
</organism>
<dbReference type="GO" id="GO:0003677">
    <property type="term" value="F:DNA binding"/>
    <property type="evidence" value="ECO:0007669"/>
    <property type="project" value="UniProtKB-KW"/>
</dbReference>
<evidence type="ECO:0000256" key="2">
    <source>
        <dbReference type="ARBA" id="ARBA00023015"/>
    </source>
</evidence>
<dbReference type="Proteomes" id="UP000315751">
    <property type="component" value="Unassembled WGS sequence"/>
</dbReference>
<name>A0A560GUK2_9PROT</name>
<comment type="caution">
    <text evidence="6">The sequence shown here is derived from an EMBL/GenBank/DDBJ whole genome shotgun (WGS) entry which is preliminary data.</text>
</comment>
<dbReference type="PRINTS" id="PR00039">
    <property type="entry name" value="HTHLYSR"/>
</dbReference>
<dbReference type="RefSeq" id="WP_186455980.1">
    <property type="nucleotide sequence ID" value="NZ_VITR01000014.1"/>
</dbReference>
<keyword evidence="2" id="KW-0805">Transcription regulation</keyword>
<dbReference type="Pfam" id="PF03466">
    <property type="entry name" value="LysR_substrate"/>
    <property type="match status" value="1"/>
</dbReference>
<keyword evidence="4" id="KW-0804">Transcription</keyword>
<dbReference type="Gene3D" id="1.10.10.10">
    <property type="entry name" value="Winged helix-like DNA-binding domain superfamily/Winged helix DNA-binding domain"/>
    <property type="match status" value="1"/>
</dbReference>
<dbReference type="SUPFAM" id="SSF46785">
    <property type="entry name" value="Winged helix' DNA-binding domain"/>
    <property type="match status" value="1"/>
</dbReference>
<dbReference type="FunFam" id="1.10.10.10:FF:000001">
    <property type="entry name" value="LysR family transcriptional regulator"/>
    <property type="match status" value="1"/>
</dbReference>
<evidence type="ECO:0000259" key="5">
    <source>
        <dbReference type="PROSITE" id="PS50931"/>
    </source>
</evidence>
<dbReference type="InterPro" id="IPR005119">
    <property type="entry name" value="LysR_subst-bd"/>
</dbReference>
<evidence type="ECO:0000313" key="7">
    <source>
        <dbReference type="Proteomes" id="UP000315751"/>
    </source>
</evidence>
<dbReference type="EMBL" id="VITR01000014">
    <property type="protein sequence ID" value="TWB37668.1"/>
    <property type="molecule type" value="Genomic_DNA"/>
</dbReference>
<gene>
    <name evidence="6" type="ORF">FBZ90_114157</name>
</gene>
<proteinExistence type="inferred from homology"/>